<evidence type="ECO:0000259" key="3">
    <source>
        <dbReference type="PROSITE" id="PS51000"/>
    </source>
</evidence>
<dbReference type="EMBL" id="JAHLQL010000001">
    <property type="protein sequence ID" value="MBU5591528.1"/>
    <property type="molecule type" value="Genomic_DNA"/>
</dbReference>
<evidence type="ECO:0000256" key="1">
    <source>
        <dbReference type="ARBA" id="ARBA00023015"/>
    </source>
</evidence>
<dbReference type="Pfam" id="PF25583">
    <property type="entry name" value="WCX"/>
    <property type="match status" value="1"/>
</dbReference>
<dbReference type="Pfam" id="PF08279">
    <property type="entry name" value="HTH_11"/>
    <property type="match status" value="1"/>
</dbReference>
<dbReference type="InterPro" id="IPR013196">
    <property type="entry name" value="HTH_11"/>
</dbReference>
<dbReference type="PROSITE" id="PS51000">
    <property type="entry name" value="HTH_DEOR_2"/>
    <property type="match status" value="1"/>
</dbReference>
<name>A0ABS6EZW6_9CLOT</name>
<keyword evidence="5" id="KW-1185">Reference proteome</keyword>
<feature type="domain" description="HTH deoR-type" evidence="3">
    <location>
        <begin position="2"/>
        <end position="60"/>
    </location>
</feature>
<keyword evidence="1" id="KW-0805">Transcription regulation</keyword>
<dbReference type="PROSITE" id="PS52050">
    <property type="entry name" value="WYL"/>
    <property type="match status" value="1"/>
</dbReference>
<proteinExistence type="predicted"/>
<evidence type="ECO:0000313" key="4">
    <source>
        <dbReference type="EMBL" id="MBU5591528.1"/>
    </source>
</evidence>
<dbReference type="InterPro" id="IPR028349">
    <property type="entry name" value="PafC-like"/>
</dbReference>
<dbReference type="Proteomes" id="UP000736583">
    <property type="component" value="Unassembled WGS sequence"/>
</dbReference>
<dbReference type="Pfam" id="PF13280">
    <property type="entry name" value="WYL"/>
    <property type="match status" value="1"/>
</dbReference>
<comment type="caution">
    <text evidence="4">The sequence shown here is derived from an EMBL/GenBank/DDBJ whole genome shotgun (WGS) entry which is preliminary data.</text>
</comment>
<gene>
    <name evidence="4" type="ORF">KQI89_07105</name>
</gene>
<dbReference type="PANTHER" id="PTHR34580:SF1">
    <property type="entry name" value="PROTEIN PAFC"/>
    <property type="match status" value="1"/>
</dbReference>
<dbReference type="InterPro" id="IPR057727">
    <property type="entry name" value="WCX_dom"/>
</dbReference>
<sequence>MKINRLFHIVITLLNKGTVTAKELAEKFEVSTRTIYRDVEDLSAAGIPIYTSKGNGGGISLLEEYVMSNALISAEESESLILALKTLQATNYPEIDRVLEKMNAIFGKTHISDWIEVDFSHWGANKDTDIKFQNIKQGILKRIVLGFDYINSYNKKTRRLVYPLKLIFKGQTWYLWSYCILKDDFRLFKITRMKNLEVKNQNFERGDIISKGNEKIITESKVKKVNLRLKFNESVLYLLYDYYDEDMIVKDQDGSYIVNVTFPENEWVYSYIMSFGYNVEVIEPKYVRDEIVKRLNKNLDIYKS</sequence>
<organism evidence="4 5">
    <name type="scientific">Clostridium simiarum</name>
    <dbReference type="NCBI Taxonomy" id="2841506"/>
    <lineage>
        <taxon>Bacteria</taxon>
        <taxon>Bacillati</taxon>
        <taxon>Bacillota</taxon>
        <taxon>Clostridia</taxon>
        <taxon>Eubacteriales</taxon>
        <taxon>Clostridiaceae</taxon>
        <taxon>Clostridium</taxon>
    </lineage>
</organism>
<dbReference type="PIRSF" id="PIRSF016838">
    <property type="entry name" value="PafC"/>
    <property type="match status" value="1"/>
</dbReference>
<evidence type="ECO:0000256" key="2">
    <source>
        <dbReference type="ARBA" id="ARBA00023163"/>
    </source>
</evidence>
<dbReference type="PANTHER" id="PTHR34580">
    <property type="match status" value="1"/>
</dbReference>
<evidence type="ECO:0000313" key="5">
    <source>
        <dbReference type="Proteomes" id="UP000736583"/>
    </source>
</evidence>
<dbReference type="InterPro" id="IPR001034">
    <property type="entry name" value="DeoR_HTH"/>
</dbReference>
<accession>A0ABS6EZW6</accession>
<dbReference type="InterPro" id="IPR026881">
    <property type="entry name" value="WYL_dom"/>
</dbReference>
<reference evidence="4 5" key="1">
    <citation type="submission" date="2021-06" db="EMBL/GenBank/DDBJ databases">
        <authorList>
            <person name="Sun Q."/>
            <person name="Li D."/>
        </authorList>
    </citation>
    <scope>NUCLEOTIDE SEQUENCE [LARGE SCALE GENOMIC DNA]</scope>
    <source>
        <strain evidence="4 5">MSJ-4</strain>
    </source>
</reference>
<dbReference type="RefSeq" id="WP_216456482.1">
    <property type="nucleotide sequence ID" value="NZ_JAHLQL010000001.1"/>
</dbReference>
<keyword evidence="2" id="KW-0804">Transcription</keyword>
<protein>
    <submittedName>
        <fullName evidence="4">YafY family transcriptional regulator</fullName>
    </submittedName>
</protein>
<dbReference type="InterPro" id="IPR051534">
    <property type="entry name" value="CBASS_pafABC_assoc_protein"/>
</dbReference>